<dbReference type="InterPro" id="IPR009057">
    <property type="entry name" value="Homeodomain-like_sf"/>
</dbReference>
<keyword evidence="2" id="KW-0238">DNA-binding</keyword>
<dbReference type="RefSeq" id="WP_379190693.1">
    <property type="nucleotide sequence ID" value="NZ_JBHSOW010000090.1"/>
</dbReference>
<dbReference type="EMBL" id="JBHSOW010000090">
    <property type="protein sequence ID" value="MFC5652056.1"/>
    <property type="molecule type" value="Genomic_DNA"/>
</dbReference>
<gene>
    <name evidence="5" type="ORF">ACFPYJ_23655</name>
</gene>
<organism evidence="5 6">
    <name type="scientific">Paenibacillus solisilvae</name>
    <dbReference type="NCBI Taxonomy" id="2486751"/>
    <lineage>
        <taxon>Bacteria</taxon>
        <taxon>Bacillati</taxon>
        <taxon>Bacillota</taxon>
        <taxon>Bacilli</taxon>
        <taxon>Bacillales</taxon>
        <taxon>Paenibacillaceae</taxon>
        <taxon>Paenibacillus</taxon>
    </lineage>
</organism>
<dbReference type="SUPFAM" id="SSF46689">
    <property type="entry name" value="Homeodomain-like"/>
    <property type="match status" value="1"/>
</dbReference>
<evidence type="ECO:0000256" key="3">
    <source>
        <dbReference type="ARBA" id="ARBA00023163"/>
    </source>
</evidence>
<sequence length="38" mass="4607">MSEVSEQLGYRNPFYFSRVFKKVLGESPTSYMRHFYKP</sequence>
<keyword evidence="6" id="KW-1185">Reference proteome</keyword>
<dbReference type="InterPro" id="IPR018060">
    <property type="entry name" value="HTH_AraC"/>
</dbReference>
<dbReference type="InterPro" id="IPR020449">
    <property type="entry name" value="Tscrpt_reg_AraC-type_HTH"/>
</dbReference>
<evidence type="ECO:0000259" key="4">
    <source>
        <dbReference type="PROSITE" id="PS01124"/>
    </source>
</evidence>
<proteinExistence type="predicted"/>
<dbReference type="Pfam" id="PF00165">
    <property type="entry name" value="HTH_AraC"/>
    <property type="match status" value="1"/>
</dbReference>
<evidence type="ECO:0000256" key="1">
    <source>
        <dbReference type="ARBA" id="ARBA00023015"/>
    </source>
</evidence>
<reference evidence="6" key="1">
    <citation type="journal article" date="2019" name="Int. J. Syst. Evol. Microbiol.">
        <title>The Global Catalogue of Microorganisms (GCM) 10K type strain sequencing project: providing services to taxonomists for standard genome sequencing and annotation.</title>
        <authorList>
            <consortium name="The Broad Institute Genomics Platform"/>
            <consortium name="The Broad Institute Genome Sequencing Center for Infectious Disease"/>
            <person name="Wu L."/>
            <person name="Ma J."/>
        </authorList>
    </citation>
    <scope>NUCLEOTIDE SEQUENCE [LARGE SCALE GENOMIC DNA]</scope>
    <source>
        <strain evidence="6">CGMCC 1.3240</strain>
    </source>
</reference>
<evidence type="ECO:0000313" key="5">
    <source>
        <dbReference type="EMBL" id="MFC5652056.1"/>
    </source>
</evidence>
<name>A0ABW0W1N1_9BACL</name>
<accession>A0ABW0W1N1</accession>
<dbReference type="Proteomes" id="UP001596047">
    <property type="component" value="Unassembled WGS sequence"/>
</dbReference>
<dbReference type="PRINTS" id="PR00032">
    <property type="entry name" value="HTHARAC"/>
</dbReference>
<comment type="caution">
    <text evidence="5">The sequence shown here is derived from an EMBL/GenBank/DDBJ whole genome shotgun (WGS) entry which is preliminary data.</text>
</comment>
<evidence type="ECO:0000313" key="6">
    <source>
        <dbReference type="Proteomes" id="UP001596047"/>
    </source>
</evidence>
<dbReference type="PROSITE" id="PS01124">
    <property type="entry name" value="HTH_ARAC_FAMILY_2"/>
    <property type="match status" value="1"/>
</dbReference>
<keyword evidence="3" id="KW-0804">Transcription</keyword>
<dbReference type="Gene3D" id="1.10.10.60">
    <property type="entry name" value="Homeodomain-like"/>
    <property type="match status" value="1"/>
</dbReference>
<keyword evidence="1" id="KW-0805">Transcription regulation</keyword>
<protein>
    <submittedName>
        <fullName evidence="5">Helix-turn-helix domain-containing protein</fullName>
    </submittedName>
</protein>
<evidence type="ECO:0000256" key="2">
    <source>
        <dbReference type="ARBA" id="ARBA00023125"/>
    </source>
</evidence>
<feature type="domain" description="HTH araC/xylS-type" evidence="4">
    <location>
        <begin position="1"/>
        <end position="34"/>
    </location>
</feature>